<protein>
    <recommendedName>
        <fullName evidence="6">Cytochrome c domain-containing protein</fullName>
    </recommendedName>
</protein>
<evidence type="ECO:0000256" key="4">
    <source>
        <dbReference type="PROSITE-ProRule" id="PRU00433"/>
    </source>
</evidence>
<dbReference type="PANTHER" id="PTHR35889:SF3">
    <property type="entry name" value="F-BOX DOMAIN-CONTAINING PROTEIN"/>
    <property type="match status" value="1"/>
</dbReference>
<feature type="region of interest" description="Disordered" evidence="5">
    <location>
        <begin position="109"/>
        <end position="132"/>
    </location>
</feature>
<organism evidence="7 8">
    <name type="scientific">Roseiconus nitratireducens</name>
    <dbReference type="NCBI Taxonomy" id="2605748"/>
    <lineage>
        <taxon>Bacteria</taxon>
        <taxon>Pseudomonadati</taxon>
        <taxon>Planctomycetota</taxon>
        <taxon>Planctomycetia</taxon>
        <taxon>Pirellulales</taxon>
        <taxon>Pirellulaceae</taxon>
        <taxon>Roseiconus</taxon>
    </lineage>
</organism>
<feature type="compositionally biased region" description="Low complexity" evidence="5">
    <location>
        <begin position="234"/>
        <end position="244"/>
    </location>
</feature>
<dbReference type="Proteomes" id="UP000324479">
    <property type="component" value="Unassembled WGS sequence"/>
</dbReference>
<evidence type="ECO:0000256" key="3">
    <source>
        <dbReference type="ARBA" id="ARBA00023004"/>
    </source>
</evidence>
<dbReference type="Pfam" id="PF07635">
    <property type="entry name" value="PSCyt1"/>
    <property type="match status" value="1"/>
</dbReference>
<evidence type="ECO:0000256" key="1">
    <source>
        <dbReference type="ARBA" id="ARBA00022617"/>
    </source>
</evidence>
<keyword evidence="1 4" id="KW-0349">Heme</keyword>
<feature type="domain" description="Cytochrome c" evidence="6">
    <location>
        <begin position="250"/>
        <end position="353"/>
    </location>
</feature>
<dbReference type="GO" id="GO:0009055">
    <property type="term" value="F:electron transfer activity"/>
    <property type="evidence" value="ECO:0007669"/>
    <property type="project" value="InterPro"/>
</dbReference>
<dbReference type="PROSITE" id="PS51007">
    <property type="entry name" value="CYTC"/>
    <property type="match status" value="2"/>
</dbReference>
<dbReference type="PANTHER" id="PTHR35889">
    <property type="entry name" value="CYCLOINULO-OLIGOSACCHARIDE FRUCTANOTRANSFERASE-RELATED"/>
    <property type="match status" value="1"/>
</dbReference>
<dbReference type="GO" id="GO:0046872">
    <property type="term" value="F:metal ion binding"/>
    <property type="evidence" value="ECO:0007669"/>
    <property type="project" value="UniProtKB-KW"/>
</dbReference>
<dbReference type="RefSeq" id="WP_150076229.1">
    <property type="nucleotide sequence ID" value="NZ_VWOX01000004.1"/>
</dbReference>
<dbReference type="InterPro" id="IPR009056">
    <property type="entry name" value="Cyt_c-like_dom"/>
</dbReference>
<comment type="caution">
    <text evidence="7">The sequence shown here is derived from an EMBL/GenBank/DDBJ whole genome shotgun (WGS) entry which is preliminary data.</text>
</comment>
<evidence type="ECO:0000259" key="6">
    <source>
        <dbReference type="PROSITE" id="PS51007"/>
    </source>
</evidence>
<sequence>MNLLRITLLLIGFGVISPINARAAELDRRQRTVLSTINSSIGKAAQSYFQGDYQASGQELRKAMTRIQMGIKANGPEFYDALPPLMQKLSLVHMKLELEGVALPPLRYPERPAGDSAMTESAPGDNTPTTNGESLVSFTQDVAPILTSKCGRCHVQGSRGGFNAASYAALMKGPPEGVVVFAGDATGSRLVETIESGDMPRGGGTVSPTELQTLKSWIVQGAKFDGQDPSAPITAGAPATNASPTPAPMITQSRGDETVSFVSDVAPLLVENCSGCHIDAMQVRGGLQMDTFTRLMRGGDSGAIVTPGRGEASLLVKKLRGTAADGERMPAGGRPALSEDEIKLISTWIDEGASIDGDATRPLTVLSRLAWAEKASTEELSTKRAELAESHLQLANTQGQPSATTTDHFRVTGTGSEATLELVGRLAEEQLQFATSVARERPNDQPQDYFRGRATIVVLPRRYDYSEFAKMVEQRSLPSDWTSHWQFDGIDAYVAMVATEQDDPETLRSRLLAPVVSLAVATHGTDVPRWFAEGIGEAIAMQQNAKSPAEQDQMRTLLLEAASTVKDAKAFLDNRLTPAQADSFGAGVAMSMLSRNRRKALESCLRALADGKPFEAAFAEGFGMPPEAYINQFLQYTR</sequence>
<proteinExistence type="predicted"/>
<keyword evidence="3 4" id="KW-0408">Iron</keyword>
<feature type="region of interest" description="Disordered" evidence="5">
    <location>
        <begin position="232"/>
        <end position="251"/>
    </location>
</feature>
<gene>
    <name evidence="7" type="ORF">FYK55_09905</name>
</gene>
<dbReference type="SUPFAM" id="SSF46626">
    <property type="entry name" value="Cytochrome c"/>
    <property type="match status" value="1"/>
</dbReference>
<dbReference type="GO" id="GO:0020037">
    <property type="term" value="F:heme binding"/>
    <property type="evidence" value="ECO:0007669"/>
    <property type="project" value="InterPro"/>
</dbReference>
<keyword evidence="2 4" id="KW-0479">Metal-binding</keyword>
<evidence type="ECO:0000256" key="5">
    <source>
        <dbReference type="SAM" id="MobiDB-lite"/>
    </source>
</evidence>
<reference evidence="7 8" key="1">
    <citation type="submission" date="2019-08" db="EMBL/GenBank/DDBJ databases">
        <authorList>
            <person name="Dhanesh K."/>
            <person name="Kumar G."/>
            <person name="Sasikala C."/>
            <person name="Venkata Ramana C."/>
        </authorList>
    </citation>
    <scope>NUCLEOTIDE SEQUENCE [LARGE SCALE GENOMIC DNA]</scope>
    <source>
        <strain evidence="7 8">JC645</strain>
    </source>
</reference>
<accession>A0A5M6DDU3</accession>
<feature type="domain" description="Cytochrome c" evidence="6">
    <location>
        <begin position="127"/>
        <end position="222"/>
    </location>
</feature>
<evidence type="ECO:0000256" key="2">
    <source>
        <dbReference type="ARBA" id="ARBA00022723"/>
    </source>
</evidence>
<dbReference type="InterPro" id="IPR011429">
    <property type="entry name" value="Cyt_c_Planctomycete-type"/>
</dbReference>
<evidence type="ECO:0000313" key="7">
    <source>
        <dbReference type="EMBL" id="KAA5544616.1"/>
    </source>
</evidence>
<dbReference type="AlphaFoldDB" id="A0A5M6DDU3"/>
<name>A0A5M6DDU3_9BACT</name>
<dbReference type="EMBL" id="VWOX01000004">
    <property type="protein sequence ID" value="KAA5544616.1"/>
    <property type="molecule type" value="Genomic_DNA"/>
</dbReference>
<evidence type="ECO:0000313" key="8">
    <source>
        <dbReference type="Proteomes" id="UP000324479"/>
    </source>
</evidence>
<dbReference type="InterPro" id="IPR036909">
    <property type="entry name" value="Cyt_c-like_dom_sf"/>
</dbReference>
<keyword evidence="8" id="KW-1185">Reference proteome</keyword>